<dbReference type="RefSeq" id="WP_211345901.1">
    <property type="nucleotide sequence ID" value="NZ_BAAAMD010000003.1"/>
</dbReference>
<accession>A0A542ZBI9</accession>
<organism evidence="2 3">
    <name type="scientific">Propioniferax innocua</name>
    <dbReference type="NCBI Taxonomy" id="1753"/>
    <lineage>
        <taxon>Bacteria</taxon>
        <taxon>Bacillati</taxon>
        <taxon>Actinomycetota</taxon>
        <taxon>Actinomycetes</taxon>
        <taxon>Propionibacteriales</taxon>
        <taxon>Propionibacteriaceae</taxon>
        <taxon>Propioniferax</taxon>
    </lineage>
</organism>
<feature type="domain" description="Putative zinc-finger" evidence="1">
    <location>
        <begin position="6"/>
        <end position="39"/>
    </location>
</feature>
<protein>
    <submittedName>
        <fullName evidence="2">Mycothiol system anti-sigma-R factor</fullName>
    </submittedName>
</protein>
<comment type="caution">
    <text evidence="2">The sequence shown here is derived from an EMBL/GenBank/DDBJ whole genome shotgun (WGS) entry which is preliminary data.</text>
</comment>
<keyword evidence="3" id="KW-1185">Reference proteome</keyword>
<reference evidence="2 3" key="1">
    <citation type="submission" date="2019-06" db="EMBL/GenBank/DDBJ databases">
        <title>Sequencing the genomes of 1000 actinobacteria strains.</title>
        <authorList>
            <person name="Klenk H.-P."/>
        </authorList>
    </citation>
    <scope>NUCLEOTIDE SEQUENCE [LARGE SCALE GENOMIC DNA]</scope>
    <source>
        <strain evidence="2 3">DSM 8251</strain>
    </source>
</reference>
<dbReference type="Pfam" id="PF13490">
    <property type="entry name" value="zf-HC2"/>
    <property type="match status" value="1"/>
</dbReference>
<dbReference type="EMBL" id="VFOR01000002">
    <property type="protein sequence ID" value="TQL57610.1"/>
    <property type="molecule type" value="Genomic_DNA"/>
</dbReference>
<gene>
    <name evidence="2" type="ORF">FB460_1444</name>
</gene>
<sequence>MSELDCRKALERMNQFLDQELCDADAQEIREHLAACEPCLDDFDADQVLKQLVHRCCSESRAPDELRDRIRTSLARPALDSDG</sequence>
<proteinExistence type="predicted"/>
<dbReference type="InterPro" id="IPR027383">
    <property type="entry name" value="Znf_put"/>
</dbReference>
<evidence type="ECO:0000313" key="3">
    <source>
        <dbReference type="Proteomes" id="UP000316196"/>
    </source>
</evidence>
<dbReference type="NCBIfam" id="TIGR03988">
    <property type="entry name" value="antisig_RsrA"/>
    <property type="match status" value="1"/>
</dbReference>
<dbReference type="Proteomes" id="UP000316196">
    <property type="component" value="Unassembled WGS sequence"/>
</dbReference>
<evidence type="ECO:0000313" key="2">
    <source>
        <dbReference type="EMBL" id="TQL57610.1"/>
    </source>
</evidence>
<evidence type="ECO:0000259" key="1">
    <source>
        <dbReference type="Pfam" id="PF13490"/>
    </source>
</evidence>
<dbReference type="InterPro" id="IPR024020">
    <property type="entry name" value="Anit_sigma_mycothiol_RsrA"/>
</dbReference>
<name>A0A542ZBI9_9ACTN</name>
<dbReference type="AlphaFoldDB" id="A0A542ZBI9"/>